<evidence type="ECO:0000313" key="1">
    <source>
        <dbReference type="EMBL" id="TWU49299.1"/>
    </source>
</evidence>
<dbReference type="EMBL" id="SJPX01000004">
    <property type="protein sequence ID" value="TWU49299.1"/>
    <property type="molecule type" value="Genomic_DNA"/>
</dbReference>
<name>A0A5C6EPM5_9BACT</name>
<keyword evidence="2" id="KW-1185">Reference proteome</keyword>
<protein>
    <submittedName>
        <fullName evidence="1">Uncharacterized protein</fullName>
    </submittedName>
</protein>
<reference evidence="1 2" key="1">
    <citation type="submission" date="2019-02" db="EMBL/GenBank/DDBJ databases">
        <title>Deep-cultivation of Planctomycetes and their phenomic and genomic characterization uncovers novel biology.</title>
        <authorList>
            <person name="Wiegand S."/>
            <person name="Jogler M."/>
            <person name="Boedeker C."/>
            <person name="Pinto D."/>
            <person name="Vollmers J."/>
            <person name="Rivas-Marin E."/>
            <person name="Kohn T."/>
            <person name="Peeters S.H."/>
            <person name="Heuer A."/>
            <person name="Rast P."/>
            <person name="Oberbeckmann S."/>
            <person name="Bunk B."/>
            <person name="Jeske O."/>
            <person name="Meyerdierks A."/>
            <person name="Storesund J.E."/>
            <person name="Kallscheuer N."/>
            <person name="Luecker S."/>
            <person name="Lage O.M."/>
            <person name="Pohl T."/>
            <person name="Merkel B.J."/>
            <person name="Hornburger P."/>
            <person name="Mueller R.-W."/>
            <person name="Bruemmer F."/>
            <person name="Labrenz M."/>
            <person name="Spormann A.M."/>
            <person name="Op Den Camp H."/>
            <person name="Overmann J."/>
            <person name="Amann R."/>
            <person name="Jetten M.S.M."/>
            <person name="Mascher T."/>
            <person name="Medema M.H."/>
            <person name="Devos D.P."/>
            <person name="Kaster A.-K."/>
            <person name="Ovreas L."/>
            <person name="Rohde M."/>
            <person name="Galperin M.Y."/>
            <person name="Jogler C."/>
        </authorList>
    </citation>
    <scope>NUCLEOTIDE SEQUENCE [LARGE SCALE GENOMIC DNA]</scope>
    <source>
        <strain evidence="1 2">Poly59</strain>
    </source>
</reference>
<comment type="caution">
    <text evidence="1">The sequence shown here is derived from an EMBL/GenBank/DDBJ whole genome shotgun (WGS) entry which is preliminary data.</text>
</comment>
<evidence type="ECO:0000313" key="2">
    <source>
        <dbReference type="Proteomes" id="UP000317977"/>
    </source>
</evidence>
<dbReference type="Proteomes" id="UP000317977">
    <property type="component" value="Unassembled WGS sequence"/>
</dbReference>
<gene>
    <name evidence="1" type="ORF">Poly59_39130</name>
</gene>
<dbReference type="AlphaFoldDB" id="A0A5C6EPM5"/>
<dbReference type="RefSeq" id="WP_146535579.1">
    <property type="nucleotide sequence ID" value="NZ_SJPX01000004.1"/>
</dbReference>
<organism evidence="1 2">
    <name type="scientific">Rubripirellula reticaptiva</name>
    <dbReference type="NCBI Taxonomy" id="2528013"/>
    <lineage>
        <taxon>Bacteria</taxon>
        <taxon>Pseudomonadati</taxon>
        <taxon>Planctomycetota</taxon>
        <taxon>Planctomycetia</taxon>
        <taxon>Pirellulales</taxon>
        <taxon>Pirellulaceae</taxon>
        <taxon>Rubripirellula</taxon>
    </lineage>
</organism>
<accession>A0A5C6EPM5</accession>
<dbReference type="OrthoDB" id="9890416at2"/>
<sequence>MARDQQTQEQLDNYRQAIADVAENIIAELEADDTNRDESLQQLVNEQIELHDYVINSELQIHTLLYSAHPCAAFFNGTHKDNYASTDDFPFAVFASDAFEQDVIGKVKDLLGDE</sequence>
<proteinExistence type="predicted"/>